<dbReference type="InterPro" id="IPR029154">
    <property type="entry name" value="HIBADH-like_NADP-bd"/>
</dbReference>
<evidence type="ECO:0000313" key="3">
    <source>
        <dbReference type="EMBL" id="AHG64132.1"/>
    </source>
</evidence>
<protein>
    <submittedName>
        <fullName evidence="3">Putative NAD-binding 6-phosphopgluconate dehydrogenase</fullName>
    </submittedName>
</protein>
<dbReference type="eggNOG" id="COG2084">
    <property type="taxonomic scope" value="Bacteria"/>
</dbReference>
<evidence type="ECO:0000259" key="2">
    <source>
        <dbReference type="Pfam" id="PF14833"/>
    </source>
</evidence>
<evidence type="ECO:0000259" key="1">
    <source>
        <dbReference type="Pfam" id="PF03446"/>
    </source>
</evidence>
<dbReference type="GO" id="GO:0051287">
    <property type="term" value="F:NAD binding"/>
    <property type="evidence" value="ECO:0007669"/>
    <property type="project" value="InterPro"/>
</dbReference>
<sequence>MNIGYIGLGAMGGALARHLLNTHQLTVWDINPEASAAFGKLGATVATSAADLANRCEIILLCMPRSSDVDQVVFGSDGLGLGLREGHLIIDQTSGLPEETQRISTQLAGKGIAMVDAPVSGGVAGAEAGTITIMVSGADADVQKARPVLDAISTNVICCGSKVGDAQAMKLINNMLSAGLRVATLEIVAMGKKMGLSLESMTDVINKGSGRNRTSKVMLNALVQGTKAKSNFAMSLMLKDLNQAIQLGVSCKVPTTITRIARGLLQIGVSTLGEKAQLDQLLGVIESMADTKIADAAPSAQKESVIAGSHAADEGLRVGYVGLGTMGGALARRLLLAQPVTVYDTQAQNVSAMEQDGAVAAADLPALARSSNVIFICVPTSAIVREVIFGENGLAEGLTPGTIIVDQTTGDPSLTRSIALDLEKIGVTLVDAPVSGGPRGAVAGTIAIMCGGPAASYDTVKPILEHISPNLVYCGQTGNGHSAKLINNAVAACNRLLTYEAASLAVRYGLKLSDVADIVNSSTGWNGHSERVLPALSEGRKTADFQLQLMVKDLNLAGRMAIDCGAPMLIASVVTSLYETGANSFGGSANLDAMAGLFEKAGDFSFAGA</sequence>
<dbReference type="PATRIC" id="fig|1247726.3.peg.2261"/>
<dbReference type="SUPFAM" id="SSF51735">
    <property type="entry name" value="NAD(P)-binding Rossmann-fold domains"/>
    <property type="match status" value="2"/>
</dbReference>
<dbReference type="InterPro" id="IPR008927">
    <property type="entry name" value="6-PGluconate_DH-like_C_sf"/>
</dbReference>
<dbReference type="Gene3D" id="3.40.50.720">
    <property type="entry name" value="NAD(P)-binding Rossmann-like Domain"/>
    <property type="match status" value="2"/>
</dbReference>
<dbReference type="GO" id="GO:0008442">
    <property type="term" value="F:3-hydroxyisobutyrate dehydrogenase activity"/>
    <property type="evidence" value="ECO:0007669"/>
    <property type="project" value="TreeGrafter"/>
</dbReference>
<dbReference type="STRING" id="1247726.MIM_c20530"/>
<dbReference type="OrthoDB" id="9777604at2"/>
<dbReference type="Pfam" id="PF14833">
    <property type="entry name" value="NAD_binding_11"/>
    <property type="match status" value="2"/>
</dbReference>
<dbReference type="GO" id="GO:0006574">
    <property type="term" value="P:L-valine catabolic process"/>
    <property type="evidence" value="ECO:0007669"/>
    <property type="project" value="TreeGrafter"/>
</dbReference>
<dbReference type="PANTHER" id="PTHR22981">
    <property type="entry name" value="3-HYDROXYISOBUTYRATE DEHYDROGENASE-RELATED"/>
    <property type="match status" value="1"/>
</dbReference>
<dbReference type="RefSeq" id="WP_025372769.1">
    <property type="nucleotide sequence ID" value="NZ_CP003915.1"/>
</dbReference>
<accession>W0PF07</accession>
<dbReference type="InterPro" id="IPR013328">
    <property type="entry name" value="6PGD_dom2"/>
</dbReference>
<feature type="domain" description="6-phosphogluconate dehydrogenase NADP-binding" evidence="1">
    <location>
        <begin position="2"/>
        <end position="160"/>
    </location>
</feature>
<dbReference type="SUPFAM" id="SSF48179">
    <property type="entry name" value="6-phosphogluconate dehydrogenase C-terminal domain-like"/>
    <property type="match status" value="2"/>
</dbReference>
<dbReference type="EMBL" id="CP003915">
    <property type="protein sequence ID" value="AHG64132.1"/>
    <property type="molecule type" value="Genomic_DNA"/>
</dbReference>
<dbReference type="InterPro" id="IPR006115">
    <property type="entry name" value="6PGDH_NADP-bd"/>
</dbReference>
<feature type="domain" description="6-phosphogluconate dehydrogenase NADP-binding" evidence="1">
    <location>
        <begin position="317"/>
        <end position="475"/>
    </location>
</feature>
<organism evidence="3 4">
    <name type="scientific">Advenella mimigardefordensis (strain DSM 17166 / LMG 22922 / DPN7)</name>
    <dbReference type="NCBI Taxonomy" id="1247726"/>
    <lineage>
        <taxon>Bacteria</taxon>
        <taxon>Pseudomonadati</taxon>
        <taxon>Pseudomonadota</taxon>
        <taxon>Betaproteobacteria</taxon>
        <taxon>Burkholderiales</taxon>
        <taxon>Alcaligenaceae</taxon>
    </lineage>
</organism>
<dbReference type="Gene3D" id="1.10.1040.10">
    <property type="entry name" value="N-(1-d-carboxylethyl)-l-norvaline Dehydrogenase, domain 2"/>
    <property type="match status" value="2"/>
</dbReference>
<dbReference type="InterPro" id="IPR036291">
    <property type="entry name" value="NAD(P)-bd_dom_sf"/>
</dbReference>
<proteinExistence type="predicted"/>
<evidence type="ECO:0000313" key="4">
    <source>
        <dbReference type="Proteomes" id="UP000019095"/>
    </source>
</evidence>
<dbReference type="KEGG" id="amim:MIM_c20530"/>
<gene>
    <name evidence="3" type="ORF">MIM_c20530</name>
</gene>
<name>W0PF07_ADVMD</name>
<feature type="domain" description="3-hydroxyisobutyrate dehydrogenase-like NAD-binding" evidence="2">
    <location>
        <begin position="478"/>
        <end position="596"/>
    </location>
</feature>
<dbReference type="Proteomes" id="UP000019095">
    <property type="component" value="Chromosome"/>
</dbReference>
<dbReference type="GO" id="GO:0050661">
    <property type="term" value="F:NADP binding"/>
    <property type="evidence" value="ECO:0007669"/>
    <property type="project" value="InterPro"/>
</dbReference>
<dbReference type="HOGENOM" id="CLU_035117_9_0_4"/>
<dbReference type="Pfam" id="PF03446">
    <property type="entry name" value="NAD_binding_2"/>
    <property type="match status" value="2"/>
</dbReference>
<keyword evidence="4" id="KW-1185">Reference proteome</keyword>
<feature type="domain" description="3-hydroxyisobutyrate dehydrogenase-like NAD-binding" evidence="2">
    <location>
        <begin position="164"/>
        <end position="283"/>
    </location>
</feature>
<dbReference type="PANTHER" id="PTHR22981:SF84">
    <property type="entry name" value="3-HYDROXYISOBUTYRATE DEHYDROGENASE"/>
    <property type="match status" value="1"/>
</dbReference>
<reference evidence="3 4" key="1">
    <citation type="journal article" date="2014" name="Microbiology">
        <title>Unravelling the complete genome sequence of Advenella mimigardefordensis strain DPN7T and novel insights in the catabolism of the xenobiotic polythioester precursor 3,3'-dithiodipropionate.</title>
        <authorList>
            <person name="Wubbeler J.H."/>
            <person name="Hiessl S."/>
            <person name="Schuldes J."/>
            <person name="Thurmer A."/>
            <person name="Daniel R."/>
            <person name="Steinbuchel A."/>
        </authorList>
    </citation>
    <scope>NUCLEOTIDE SEQUENCE [LARGE SCALE GENOMIC DNA]</scope>
    <source>
        <strain evidence="4">DSM 17166 / LMG 22922 / DPN7</strain>
    </source>
</reference>
<dbReference type="AlphaFoldDB" id="W0PF07"/>